<comment type="caution">
    <text evidence="2">The sequence shown here is derived from an EMBL/GenBank/DDBJ whole genome shotgun (WGS) entry which is preliminary data.</text>
</comment>
<keyword evidence="3" id="KW-1185">Reference proteome</keyword>
<evidence type="ECO:0000259" key="1">
    <source>
        <dbReference type="Pfam" id="PF01323"/>
    </source>
</evidence>
<protein>
    <submittedName>
        <fullName evidence="2">2-hydroxychromene-2-carboxylate isomerase</fullName>
    </submittedName>
</protein>
<dbReference type="PANTHER" id="PTHR42943">
    <property type="entry name" value="GLUTATHIONE S-TRANSFERASE KAPPA"/>
    <property type="match status" value="1"/>
</dbReference>
<dbReference type="InterPro" id="IPR036249">
    <property type="entry name" value="Thioredoxin-like_sf"/>
</dbReference>
<dbReference type="InterPro" id="IPR001853">
    <property type="entry name" value="DSBA-like_thioredoxin_dom"/>
</dbReference>
<dbReference type="SUPFAM" id="SSF52833">
    <property type="entry name" value="Thioredoxin-like"/>
    <property type="match status" value="2"/>
</dbReference>
<dbReference type="InterPro" id="IPR051924">
    <property type="entry name" value="GST_Kappa/NadH"/>
</dbReference>
<gene>
    <name evidence="2" type="ORF">EYC82_03840</name>
</gene>
<reference evidence="2" key="1">
    <citation type="submission" date="2019-02" db="EMBL/GenBank/DDBJ databases">
        <authorList>
            <person name="Li S.-H."/>
        </authorList>
    </citation>
    <scope>NUCLEOTIDE SEQUENCE</scope>
    <source>
        <strain evidence="2">IMCC11814</strain>
    </source>
</reference>
<proteinExistence type="predicted"/>
<sequence>MDKQFEEQGGAATMDPGVVLRWLTSRVMSHVSRPARLERAHRAAERARTKAGDRHRVEYFHQVEDGYSHLAAQILKRLADRYDVDLICHLVSGPSGNNSPEPDLLLQLSRYDAEKVAAAYGLSFPSHPEAPDPELVSLAEGVLARQSSAEFVEHAEAIGSALWSGNKAALLQCAKQCGQADIHAVRQGIASGNERLRALKHYSSAMFYYGGEWYWGVDRLYHLEHRFRELGVDRDAGSPPLVPRPVEAGQLKDNGSLTLEFFPSMRSPYTAISFDRTVQLAKETGVNLVVRPVLPMVMRGVPATRQKGMYIFSDTAREAAAAGVPFGNFYDPIGDPVRKGYALYQWACEQGSGNEFFSAFLRCAFALGVNLNRPKGLQKAVEMAGLNWSAAQHHTDDESWEGLLEANRGMMYEAGLWGVPSFRLTDKTGKECLAIWGQDRLWLVAREIQRQLSSAD</sequence>
<dbReference type="Gene3D" id="3.40.30.10">
    <property type="entry name" value="Glutaredoxin"/>
    <property type="match status" value="2"/>
</dbReference>
<feature type="domain" description="DSBA-like thioredoxin" evidence="1">
    <location>
        <begin position="258"/>
        <end position="449"/>
    </location>
</feature>
<keyword evidence="2" id="KW-0413">Isomerase</keyword>
<name>A0ABT3T2J2_9GAMM</name>
<dbReference type="Proteomes" id="UP001143304">
    <property type="component" value="Unassembled WGS sequence"/>
</dbReference>
<evidence type="ECO:0000313" key="3">
    <source>
        <dbReference type="Proteomes" id="UP001143304"/>
    </source>
</evidence>
<organism evidence="2 3">
    <name type="scientific">Candidatus Marimicrobium litorale</name>
    <dbReference type="NCBI Taxonomy" id="2518991"/>
    <lineage>
        <taxon>Bacteria</taxon>
        <taxon>Pseudomonadati</taxon>
        <taxon>Pseudomonadota</taxon>
        <taxon>Gammaproteobacteria</taxon>
        <taxon>Cellvibrionales</taxon>
        <taxon>Halieaceae</taxon>
        <taxon>Marimicrobium</taxon>
    </lineage>
</organism>
<dbReference type="EMBL" id="SHNO01000001">
    <property type="protein sequence ID" value="MCX2976481.1"/>
    <property type="molecule type" value="Genomic_DNA"/>
</dbReference>
<dbReference type="Pfam" id="PF01323">
    <property type="entry name" value="DSBA"/>
    <property type="match status" value="1"/>
</dbReference>
<evidence type="ECO:0000313" key="2">
    <source>
        <dbReference type="EMBL" id="MCX2976481.1"/>
    </source>
</evidence>
<accession>A0ABT3T2J2</accession>
<dbReference type="PANTHER" id="PTHR42943:SF2">
    <property type="entry name" value="GLUTATHIONE S-TRANSFERASE KAPPA 1"/>
    <property type="match status" value="1"/>
</dbReference>
<dbReference type="RefSeq" id="WP_279248232.1">
    <property type="nucleotide sequence ID" value="NZ_SHNO01000001.1"/>
</dbReference>
<dbReference type="GO" id="GO:0016853">
    <property type="term" value="F:isomerase activity"/>
    <property type="evidence" value="ECO:0007669"/>
    <property type="project" value="UniProtKB-KW"/>
</dbReference>